<dbReference type="Gene3D" id="2.170.300.10">
    <property type="entry name" value="Tie2 ligand-binding domain superfamily"/>
    <property type="match status" value="1"/>
</dbReference>
<keyword evidence="4" id="KW-1185">Reference proteome</keyword>
<evidence type="ECO:0000313" key="3">
    <source>
        <dbReference type="EMBL" id="KAH3785437.1"/>
    </source>
</evidence>
<reference evidence="3" key="2">
    <citation type="submission" date="2020-11" db="EMBL/GenBank/DDBJ databases">
        <authorList>
            <person name="McCartney M.A."/>
            <person name="Auch B."/>
            <person name="Kono T."/>
            <person name="Mallez S."/>
            <person name="Becker A."/>
            <person name="Gohl D.M."/>
            <person name="Silverstein K.A.T."/>
            <person name="Koren S."/>
            <person name="Bechman K.B."/>
            <person name="Herman A."/>
            <person name="Abrahante J.E."/>
            <person name="Garbe J."/>
        </authorList>
    </citation>
    <scope>NUCLEOTIDE SEQUENCE</scope>
    <source>
        <strain evidence="3">Duluth1</strain>
        <tissue evidence="3">Whole animal</tissue>
    </source>
</reference>
<keyword evidence="2" id="KW-0812">Transmembrane</keyword>
<proteinExistence type="predicted"/>
<accession>A0A9D4IUN3</accession>
<keyword evidence="2" id="KW-0472">Membrane</keyword>
<reference evidence="3" key="1">
    <citation type="journal article" date="2019" name="bioRxiv">
        <title>The Genome of the Zebra Mussel, Dreissena polymorpha: A Resource for Invasive Species Research.</title>
        <authorList>
            <person name="McCartney M.A."/>
            <person name="Auch B."/>
            <person name="Kono T."/>
            <person name="Mallez S."/>
            <person name="Zhang Y."/>
            <person name="Obille A."/>
            <person name="Becker A."/>
            <person name="Abrahante J.E."/>
            <person name="Garbe J."/>
            <person name="Badalamenti J.P."/>
            <person name="Herman A."/>
            <person name="Mangelson H."/>
            <person name="Liachko I."/>
            <person name="Sullivan S."/>
            <person name="Sone E.D."/>
            <person name="Koren S."/>
            <person name="Silverstein K.A.T."/>
            <person name="Beckman K.B."/>
            <person name="Gohl D.M."/>
        </authorList>
    </citation>
    <scope>NUCLEOTIDE SEQUENCE</scope>
    <source>
        <strain evidence="3">Duluth1</strain>
        <tissue evidence="3">Whole animal</tissue>
    </source>
</reference>
<feature type="transmembrane region" description="Helical" evidence="2">
    <location>
        <begin position="389"/>
        <end position="411"/>
    </location>
</feature>
<feature type="region of interest" description="Disordered" evidence="1">
    <location>
        <begin position="432"/>
        <end position="453"/>
    </location>
</feature>
<sequence>MSIGETSESLQVEQFTSKNETVAEMRLTPPRELQIFQFTGNGDGIMTICEILIYRQEDCPIGKYSVNCSKQCHCCVGPCDSVTGECLNGVCEYGWKGKACNETADVEFTASKNDVKFVNIERPQTVSINVQLADNQTVAYIRLYINDTTENHATIIFGRSHVEVMLCNSEKCTHNNRTTEPTNQLPQIRMILKKTHALVIHDLFQWCHFTRTIFNQSGNFYLTNLALSSITGQATFTIAPQQDIVKHFENSSKEQIEFTHVMFPATTPLIDQPKGSPPPAAPLEEYPGLTPVVPIYRNSLAKSMPRSYDERSKRSTSSLGESNSSVEEECFTDCYCPCGWVVEPKIYTLNEIANKVAAIQERLKVDPNKLASTQRKLNSVSDNRSSAKAVGLVGMIFLVLMLGAIFVFDIGNIIRDLKTLRDNLRQGFGCKEASPKPSRVATPHDTVEQSTSV</sequence>
<dbReference type="Proteomes" id="UP000828390">
    <property type="component" value="Unassembled WGS sequence"/>
</dbReference>
<dbReference type="EMBL" id="JAIWYP010000008">
    <property type="protein sequence ID" value="KAH3785437.1"/>
    <property type="molecule type" value="Genomic_DNA"/>
</dbReference>
<evidence type="ECO:0000256" key="1">
    <source>
        <dbReference type="SAM" id="MobiDB-lite"/>
    </source>
</evidence>
<evidence type="ECO:0000313" key="4">
    <source>
        <dbReference type="Proteomes" id="UP000828390"/>
    </source>
</evidence>
<keyword evidence="2" id="KW-1133">Transmembrane helix</keyword>
<protein>
    <submittedName>
        <fullName evidence="3">Uncharacterized protein</fullName>
    </submittedName>
</protein>
<gene>
    <name evidence="3" type="ORF">DPMN_163527</name>
</gene>
<organism evidence="3 4">
    <name type="scientific">Dreissena polymorpha</name>
    <name type="common">Zebra mussel</name>
    <name type="synonym">Mytilus polymorpha</name>
    <dbReference type="NCBI Taxonomy" id="45954"/>
    <lineage>
        <taxon>Eukaryota</taxon>
        <taxon>Metazoa</taxon>
        <taxon>Spiralia</taxon>
        <taxon>Lophotrochozoa</taxon>
        <taxon>Mollusca</taxon>
        <taxon>Bivalvia</taxon>
        <taxon>Autobranchia</taxon>
        <taxon>Heteroconchia</taxon>
        <taxon>Euheterodonta</taxon>
        <taxon>Imparidentia</taxon>
        <taxon>Neoheterodontei</taxon>
        <taxon>Myida</taxon>
        <taxon>Dreissenoidea</taxon>
        <taxon>Dreissenidae</taxon>
        <taxon>Dreissena</taxon>
    </lineage>
</organism>
<comment type="caution">
    <text evidence="3">The sequence shown here is derived from an EMBL/GenBank/DDBJ whole genome shotgun (WGS) entry which is preliminary data.</text>
</comment>
<dbReference type="AlphaFoldDB" id="A0A9D4IUN3"/>
<evidence type="ECO:0000256" key="2">
    <source>
        <dbReference type="SAM" id="Phobius"/>
    </source>
</evidence>
<name>A0A9D4IUN3_DREPO</name>